<evidence type="ECO:0000313" key="13">
    <source>
        <dbReference type="EMBL" id="RHJ09646.1"/>
    </source>
</evidence>
<evidence type="ECO:0000313" key="9">
    <source>
        <dbReference type="EMBL" id="RGT39492.1"/>
    </source>
</evidence>
<accession>A0A396G8J7</accession>
<evidence type="ECO:0000313" key="12">
    <source>
        <dbReference type="EMBL" id="RHG82745.1"/>
    </source>
</evidence>
<dbReference type="PROSITE" id="PS50943">
    <property type="entry name" value="HTH_CROC1"/>
    <property type="match status" value="1"/>
</dbReference>
<dbReference type="EMBL" id="QSIR01000001">
    <property type="protein sequence ID" value="RHD09486.1"/>
    <property type="molecule type" value="Genomic_DNA"/>
</dbReference>
<evidence type="ECO:0000313" key="11">
    <source>
        <dbReference type="EMBL" id="RHG22347.1"/>
    </source>
</evidence>
<dbReference type="Proteomes" id="UP000283834">
    <property type="component" value="Unassembled WGS sequence"/>
</dbReference>
<dbReference type="EMBL" id="QRWQ01000005">
    <property type="protein sequence ID" value="RGT39492.1"/>
    <property type="molecule type" value="Genomic_DNA"/>
</dbReference>
<evidence type="ECO:0000259" key="1">
    <source>
        <dbReference type="PROSITE" id="PS50943"/>
    </source>
</evidence>
<reference evidence="6" key="5">
    <citation type="submission" date="2022-12" db="EMBL/GenBank/DDBJ databases">
        <title>Genome of R. gnavus strain RSHDN_120.</title>
        <authorList>
            <person name="Abdugheni R."/>
        </authorList>
    </citation>
    <scope>NUCLEOTIDE SEQUENCE</scope>
    <source>
        <strain evidence="6">RSHDN_120</strain>
    </source>
</reference>
<dbReference type="InterPro" id="IPR001387">
    <property type="entry name" value="Cro/C1-type_HTH"/>
</dbReference>
<reference evidence="14 15" key="1">
    <citation type="submission" date="2018-08" db="EMBL/GenBank/DDBJ databases">
        <title>A genome reference for cultivated species of the human gut microbiota.</title>
        <authorList>
            <person name="Zou Y."/>
            <person name="Xue W."/>
            <person name="Luo G."/>
        </authorList>
    </citation>
    <scope>NUCLEOTIDE SEQUENCE [LARGE SCALE GENOMIC DNA]</scope>
    <source>
        <strain evidence="9 14">AF19-16AC</strain>
        <strain evidence="8 19">AF27-4BH</strain>
        <strain evidence="13 16">AM12-54</strain>
        <strain evidence="12 15">AM21-18</strain>
        <strain evidence="11 18">AM22-7AC</strain>
        <strain evidence="10 17">AM32-6</strain>
    </source>
</reference>
<reference evidence="4" key="6">
    <citation type="submission" date="2022-12" db="EMBL/GenBank/DDBJ databases">
        <title>Genome of R. gnavus strain RSHDN_123.</title>
        <authorList>
            <person name="Abdugheni R."/>
        </authorList>
    </citation>
    <scope>NUCLEOTIDE SEQUENCE</scope>
    <source>
        <strain evidence="4">RSHDN_123</strain>
    </source>
</reference>
<reference evidence="7" key="3">
    <citation type="submission" date="2020-02" db="EMBL/GenBank/DDBJ databases">
        <authorList>
            <person name="Littmann E."/>
            <person name="Sorbara M."/>
        </authorList>
    </citation>
    <scope>NUCLEOTIDE SEQUENCE</scope>
    <source>
        <strain evidence="7">MSK.22.53</strain>
    </source>
</reference>
<evidence type="ECO:0000313" key="15">
    <source>
        <dbReference type="Proteomes" id="UP000283981"/>
    </source>
</evidence>
<gene>
    <name evidence="13" type="ORF">DW142_11940</name>
    <name evidence="12" type="ORF">DW243_11265</name>
    <name evidence="11" type="ORF">DW270_00250</name>
    <name evidence="10" type="ORF">DW812_01705</name>
    <name evidence="9" type="ORF">DWX36_06375</name>
    <name evidence="8" type="ORF">DWY88_11885</name>
    <name evidence="7" type="ORF">G4958_10970</name>
    <name evidence="3" type="ORF">LIQ08_11045</name>
    <name evidence="2" type="ORF">LIQ10_02030</name>
    <name evidence="6" type="ORF">O4N78_13150</name>
    <name evidence="4" type="ORF">O8D18_05225</name>
    <name evidence="5" type="ORF">PNU63_14150</name>
</gene>
<evidence type="ECO:0000313" key="2">
    <source>
        <dbReference type="EMBL" id="MCB5492520.1"/>
    </source>
</evidence>
<dbReference type="AlphaFoldDB" id="A0A396G8J7"/>
<reference evidence="2" key="4">
    <citation type="submission" date="2021-10" db="EMBL/GenBank/DDBJ databases">
        <title>Collection of gut derived symbiotic bacterial strains cultured from healthy donors.</title>
        <authorList>
            <person name="Lin H."/>
            <person name="Littmann E."/>
            <person name="Claire K."/>
            <person name="Pamer E."/>
        </authorList>
    </citation>
    <scope>NUCLEOTIDE SEQUENCE</scope>
    <source>
        <strain evidence="3">MSK.23.18</strain>
        <strain evidence="2">MSK.23.4</strain>
    </source>
</reference>
<dbReference type="Proteomes" id="UP001296643">
    <property type="component" value="Unassembled WGS sequence"/>
</dbReference>
<dbReference type="Proteomes" id="UP000286137">
    <property type="component" value="Unassembled WGS sequence"/>
</dbReference>
<evidence type="ECO:0000313" key="19">
    <source>
        <dbReference type="Proteomes" id="UP000286137"/>
    </source>
</evidence>
<evidence type="ECO:0000313" key="5">
    <source>
        <dbReference type="EMBL" id="MDB8739902.1"/>
    </source>
</evidence>
<dbReference type="Proteomes" id="UP001211731">
    <property type="component" value="Unassembled WGS sequence"/>
</dbReference>
<evidence type="ECO:0000313" key="8">
    <source>
        <dbReference type="EMBL" id="RGQ65444.1"/>
    </source>
</evidence>
<protein>
    <submittedName>
        <fullName evidence="2">Helix-turn-helix domain-containing protein</fullName>
    </submittedName>
    <submittedName>
        <fullName evidence="4">Helix-turn-helix transcriptional regulator</fullName>
    </submittedName>
    <submittedName>
        <fullName evidence="11">XRE family transcriptional regulator</fullName>
    </submittedName>
</protein>
<feature type="domain" description="HTH cro/C1-type" evidence="1">
    <location>
        <begin position="16"/>
        <end position="75"/>
    </location>
</feature>
<dbReference type="RefSeq" id="WP_003021562.1">
    <property type="nucleotide sequence ID" value="NZ_AP031446.1"/>
</dbReference>
<dbReference type="Proteomes" id="UP001297370">
    <property type="component" value="Unassembled WGS sequence"/>
</dbReference>
<dbReference type="EMBL" id="JAJBNC010000002">
    <property type="protein sequence ID" value="MCB5492520.1"/>
    <property type="molecule type" value="Genomic_DNA"/>
</dbReference>
<dbReference type="EMBL" id="QRTJ01000025">
    <property type="protein sequence ID" value="RGQ65444.1"/>
    <property type="molecule type" value="Genomic_DNA"/>
</dbReference>
<reference evidence="7" key="2">
    <citation type="journal article" date="2020" name="Cell Host Microbe">
        <title>Functional and Genomic Variation between Human-Derived Isolates of Lachnospiraceae Reveals Inter- and Intra-Species Diversity.</title>
        <authorList>
            <person name="Sorbara M.T."/>
            <person name="Littmann E.R."/>
            <person name="Fontana E."/>
            <person name="Moody T.U."/>
            <person name="Kohout C.E."/>
            <person name="Gjonbalaj M."/>
            <person name="Eaton V."/>
            <person name="Seok R."/>
            <person name="Leiner I.M."/>
            <person name="Pamer E.G."/>
        </authorList>
    </citation>
    <scope>NUCLEOTIDE SEQUENCE</scope>
    <source>
        <strain evidence="7">MSK.22.53</strain>
    </source>
</reference>
<evidence type="ECO:0000313" key="17">
    <source>
        <dbReference type="Proteomes" id="UP000284472"/>
    </source>
</evidence>
<dbReference type="EMBL" id="JAPZED010000003">
    <property type="protein sequence ID" value="MCZ7693441.1"/>
    <property type="molecule type" value="Genomic_DNA"/>
</dbReference>
<evidence type="ECO:0000313" key="14">
    <source>
        <dbReference type="Proteomes" id="UP000283834"/>
    </source>
</evidence>
<evidence type="ECO:0000313" key="7">
    <source>
        <dbReference type="EMBL" id="NSI19868.1"/>
    </source>
</evidence>
<dbReference type="EMBL" id="JAJBOM010000015">
    <property type="protein sequence ID" value="MCB5619683.1"/>
    <property type="molecule type" value="Genomic_DNA"/>
</dbReference>
<comment type="caution">
    <text evidence="11">The sequence shown here is derived from an EMBL/GenBank/DDBJ whole genome shotgun (WGS) entry which is preliminary data.</text>
</comment>
<evidence type="ECO:0000313" key="4">
    <source>
        <dbReference type="EMBL" id="MCZ7693441.1"/>
    </source>
</evidence>
<dbReference type="Proteomes" id="UP000284472">
    <property type="component" value="Unassembled WGS sequence"/>
</dbReference>
<dbReference type="EMBL" id="JAQMLR010000017">
    <property type="protein sequence ID" value="MDB8739902.1"/>
    <property type="molecule type" value="Genomic_DNA"/>
</dbReference>
<dbReference type="Proteomes" id="UP001149331">
    <property type="component" value="Unassembled WGS sequence"/>
</dbReference>
<dbReference type="Gene3D" id="1.10.260.40">
    <property type="entry name" value="lambda repressor-like DNA-binding domains"/>
    <property type="match status" value="1"/>
</dbReference>
<dbReference type="Proteomes" id="UP001297422">
    <property type="component" value="Unassembled WGS sequence"/>
</dbReference>
<reference evidence="5" key="7">
    <citation type="submission" date="2023-01" db="EMBL/GenBank/DDBJ databases">
        <title>Human gut microbiome strain richness.</title>
        <authorList>
            <person name="Chen-Liaw A."/>
        </authorList>
    </citation>
    <scope>NUCLEOTIDE SEQUENCE</scope>
    <source>
        <strain evidence="5">1001217st1_A9_1001217B_191108</strain>
    </source>
</reference>
<dbReference type="EMBL" id="JAAIRM010000018">
    <property type="protein sequence ID" value="NSI19868.1"/>
    <property type="molecule type" value="Genomic_DNA"/>
</dbReference>
<evidence type="ECO:0000313" key="6">
    <source>
        <dbReference type="EMBL" id="MDE1204495.1"/>
    </source>
</evidence>
<dbReference type="GO" id="GO:0003677">
    <property type="term" value="F:DNA binding"/>
    <property type="evidence" value="ECO:0007669"/>
    <property type="project" value="InterPro"/>
</dbReference>
<dbReference type="GeneID" id="57433272"/>
<dbReference type="Pfam" id="PF01381">
    <property type="entry name" value="HTH_3"/>
    <property type="match status" value="1"/>
</dbReference>
<dbReference type="Proteomes" id="UP000283981">
    <property type="component" value="Unassembled WGS sequence"/>
</dbReference>
<dbReference type="CDD" id="cd00093">
    <property type="entry name" value="HTH_XRE"/>
    <property type="match status" value="1"/>
</dbReference>
<dbReference type="SUPFAM" id="SSF47413">
    <property type="entry name" value="lambda repressor-like DNA-binding domains"/>
    <property type="match status" value="1"/>
</dbReference>
<evidence type="ECO:0000313" key="3">
    <source>
        <dbReference type="EMBL" id="MCB5619683.1"/>
    </source>
</evidence>
<sequence>MEQKIKQTDIFIGKNIRKIRLSKGIHQTELVRMLQLQNINITRESLVKIERGIQHITASQLRGIRDCLNTTYDELLEPDETEKASM</sequence>
<dbReference type="EMBL" id="JAPZEG010000017">
    <property type="protein sequence ID" value="MDE1204495.1"/>
    <property type="molecule type" value="Genomic_DNA"/>
</dbReference>
<evidence type="ECO:0000313" key="16">
    <source>
        <dbReference type="Proteomes" id="UP000283992"/>
    </source>
</evidence>
<name>A0A396G8J7_MEDGN</name>
<organism evidence="11 18">
    <name type="scientific">Mediterraneibacter gnavus</name>
    <name type="common">Ruminococcus gnavus</name>
    <dbReference type="NCBI Taxonomy" id="33038"/>
    <lineage>
        <taxon>Bacteria</taxon>
        <taxon>Bacillati</taxon>
        <taxon>Bacillota</taxon>
        <taxon>Clostridia</taxon>
        <taxon>Lachnospirales</taxon>
        <taxon>Lachnospiraceae</taxon>
        <taxon>Mediterraneibacter</taxon>
    </lineage>
</organism>
<dbReference type="EMBL" id="QRIA01000001">
    <property type="protein sequence ID" value="RHG22347.1"/>
    <property type="molecule type" value="Genomic_DNA"/>
</dbReference>
<evidence type="ECO:0000313" key="18">
    <source>
        <dbReference type="Proteomes" id="UP000285697"/>
    </source>
</evidence>
<dbReference type="Proteomes" id="UP001148455">
    <property type="component" value="Unassembled WGS sequence"/>
</dbReference>
<proteinExistence type="predicted"/>
<dbReference type="Proteomes" id="UP000285697">
    <property type="component" value="Unassembled WGS sequence"/>
</dbReference>
<evidence type="ECO:0000313" key="10">
    <source>
        <dbReference type="EMBL" id="RHD09486.1"/>
    </source>
</evidence>
<dbReference type="InterPro" id="IPR010982">
    <property type="entry name" value="Lambda_DNA-bd_dom_sf"/>
</dbReference>
<dbReference type="EMBL" id="QRIS01000019">
    <property type="protein sequence ID" value="RHG82745.1"/>
    <property type="molecule type" value="Genomic_DNA"/>
</dbReference>
<dbReference type="EMBL" id="QRLN01000018">
    <property type="protein sequence ID" value="RHJ09646.1"/>
    <property type="molecule type" value="Genomic_DNA"/>
</dbReference>
<dbReference type="Proteomes" id="UP000283992">
    <property type="component" value="Unassembled WGS sequence"/>
</dbReference>